<feature type="domain" description="CBM2" evidence="12">
    <location>
        <begin position="52"/>
        <end position="161"/>
    </location>
</feature>
<evidence type="ECO:0000256" key="11">
    <source>
        <dbReference type="SAM" id="SignalP"/>
    </source>
</evidence>
<dbReference type="GO" id="GO:0030570">
    <property type="term" value="F:pectate lyase activity"/>
    <property type="evidence" value="ECO:0007669"/>
    <property type="project" value="UniProtKB-EC"/>
</dbReference>
<dbReference type="Gene3D" id="2.160.20.10">
    <property type="entry name" value="Single-stranded right-handed beta-helix, Pectin lyase-like"/>
    <property type="match status" value="1"/>
</dbReference>
<evidence type="ECO:0000256" key="5">
    <source>
        <dbReference type="ARBA" id="ARBA00012272"/>
    </source>
</evidence>
<dbReference type="PANTHER" id="PTHR33407">
    <property type="entry name" value="PECTATE LYASE F-RELATED"/>
    <property type="match status" value="1"/>
</dbReference>
<dbReference type="Pfam" id="PF03211">
    <property type="entry name" value="Pectate_lyase"/>
    <property type="match status" value="1"/>
</dbReference>
<dbReference type="SUPFAM" id="SSF51126">
    <property type="entry name" value="Pectin lyase-like"/>
    <property type="match status" value="1"/>
</dbReference>
<evidence type="ECO:0000256" key="7">
    <source>
        <dbReference type="ARBA" id="ARBA00022729"/>
    </source>
</evidence>
<keyword evidence="8" id="KW-0106">Calcium</keyword>
<dbReference type="GO" id="GO:0045490">
    <property type="term" value="P:pectin catabolic process"/>
    <property type="evidence" value="ECO:0007669"/>
    <property type="project" value="TreeGrafter"/>
</dbReference>
<dbReference type="GO" id="GO:0005576">
    <property type="term" value="C:extracellular region"/>
    <property type="evidence" value="ECO:0007669"/>
    <property type="project" value="UniProtKB-SubCell"/>
</dbReference>
<dbReference type="PROSITE" id="PS51173">
    <property type="entry name" value="CBM2"/>
    <property type="match status" value="1"/>
</dbReference>
<dbReference type="GO" id="GO:0004553">
    <property type="term" value="F:hydrolase activity, hydrolyzing O-glycosyl compounds"/>
    <property type="evidence" value="ECO:0007669"/>
    <property type="project" value="InterPro"/>
</dbReference>
<dbReference type="PANTHER" id="PTHR33407:SF9">
    <property type="entry name" value="PECTATE LYASE F-RELATED"/>
    <property type="match status" value="1"/>
</dbReference>
<accession>A0A8J3VWK8</accession>
<evidence type="ECO:0000256" key="6">
    <source>
        <dbReference type="ARBA" id="ARBA00022525"/>
    </source>
</evidence>
<comment type="similarity">
    <text evidence="4">Belongs to the polysaccharide lyase 3 family.</text>
</comment>
<feature type="compositionally biased region" description="Low complexity" evidence="10">
    <location>
        <begin position="160"/>
        <end position="198"/>
    </location>
</feature>
<dbReference type="InterPro" id="IPR004898">
    <property type="entry name" value="Pectate_lyase_PlyH/PlyE-like"/>
</dbReference>
<comment type="catalytic activity">
    <reaction evidence="1">
        <text>Eliminative cleavage of (1-&gt;4)-alpha-D-galacturonan to give oligosaccharides with 4-deoxy-alpha-D-galact-4-enuronosyl groups at their non-reducing ends.</text>
        <dbReference type="EC" id="4.2.2.2"/>
    </reaction>
</comment>
<evidence type="ECO:0000256" key="3">
    <source>
        <dbReference type="ARBA" id="ARBA00004613"/>
    </source>
</evidence>
<dbReference type="InterPro" id="IPR012334">
    <property type="entry name" value="Pectin_lyas_fold"/>
</dbReference>
<evidence type="ECO:0000256" key="2">
    <source>
        <dbReference type="ARBA" id="ARBA00001913"/>
    </source>
</evidence>
<comment type="subcellular location">
    <subcellularLocation>
        <location evidence="3">Secreted</location>
    </subcellularLocation>
</comment>
<feature type="chain" id="PRO_5038402359" description="pectate lyase" evidence="11">
    <location>
        <begin position="44"/>
        <end position="430"/>
    </location>
</feature>
<dbReference type="EMBL" id="BONZ01000111">
    <property type="protein sequence ID" value="GIH20966.1"/>
    <property type="molecule type" value="Genomic_DNA"/>
</dbReference>
<evidence type="ECO:0000313" key="13">
    <source>
        <dbReference type="EMBL" id="GIH20966.1"/>
    </source>
</evidence>
<dbReference type="RefSeq" id="WP_203924376.1">
    <property type="nucleotide sequence ID" value="NZ_BONZ01000111.1"/>
</dbReference>
<dbReference type="SUPFAM" id="SSF49384">
    <property type="entry name" value="Carbohydrate-binding domain"/>
    <property type="match status" value="1"/>
</dbReference>
<dbReference type="Proteomes" id="UP000642748">
    <property type="component" value="Unassembled WGS sequence"/>
</dbReference>
<evidence type="ECO:0000259" key="12">
    <source>
        <dbReference type="PROSITE" id="PS51173"/>
    </source>
</evidence>
<evidence type="ECO:0000256" key="10">
    <source>
        <dbReference type="SAM" id="MobiDB-lite"/>
    </source>
</evidence>
<keyword evidence="9" id="KW-0456">Lyase</keyword>
<dbReference type="Pfam" id="PF00553">
    <property type="entry name" value="CBM_2"/>
    <property type="match status" value="1"/>
</dbReference>
<evidence type="ECO:0000256" key="9">
    <source>
        <dbReference type="ARBA" id="ARBA00023239"/>
    </source>
</evidence>
<evidence type="ECO:0000256" key="8">
    <source>
        <dbReference type="ARBA" id="ARBA00022837"/>
    </source>
</evidence>
<keyword evidence="7 11" id="KW-0732">Signal</keyword>
<feature type="region of interest" description="Disordered" evidence="10">
    <location>
        <begin position="160"/>
        <end position="209"/>
    </location>
</feature>
<dbReference type="InterPro" id="IPR012291">
    <property type="entry name" value="CBM2_carb-bd_dom_sf"/>
</dbReference>
<proteinExistence type="inferred from homology"/>
<dbReference type="Gene3D" id="2.60.40.290">
    <property type="match status" value="1"/>
</dbReference>
<gene>
    <name evidence="13" type="ORF">Raf01_91380</name>
</gene>
<evidence type="ECO:0000313" key="14">
    <source>
        <dbReference type="Proteomes" id="UP000642748"/>
    </source>
</evidence>
<dbReference type="EC" id="4.2.2.2" evidence="5"/>
<dbReference type="GO" id="GO:0030247">
    <property type="term" value="F:polysaccharide binding"/>
    <property type="evidence" value="ECO:0007669"/>
    <property type="project" value="UniProtKB-UniRule"/>
</dbReference>
<dbReference type="AlphaFoldDB" id="A0A8J3VWK8"/>
<keyword evidence="14" id="KW-1185">Reference proteome</keyword>
<name>A0A8J3VWK8_9ACTN</name>
<evidence type="ECO:0000256" key="4">
    <source>
        <dbReference type="ARBA" id="ARBA00006463"/>
    </source>
</evidence>
<keyword evidence="6" id="KW-0964">Secreted</keyword>
<organism evidence="13 14">
    <name type="scientific">Rugosimonospora africana</name>
    <dbReference type="NCBI Taxonomy" id="556532"/>
    <lineage>
        <taxon>Bacteria</taxon>
        <taxon>Bacillati</taxon>
        <taxon>Actinomycetota</taxon>
        <taxon>Actinomycetes</taxon>
        <taxon>Micromonosporales</taxon>
        <taxon>Micromonosporaceae</taxon>
        <taxon>Rugosimonospora</taxon>
    </lineage>
</organism>
<dbReference type="SMART" id="SM00637">
    <property type="entry name" value="CBD_II"/>
    <property type="match status" value="1"/>
</dbReference>
<comment type="cofactor">
    <cofactor evidence="2">
        <name>Ca(2+)</name>
        <dbReference type="ChEBI" id="CHEBI:29108"/>
    </cofactor>
</comment>
<evidence type="ECO:0000256" key="1">
    <source>
        <dbReference type="ARBA" id="ARBA00000695"/>
    </source>
</evidence>
<reference evidence="13" key="1">
    <citation type="submission" date="2021-01" db="EMBL/GenBank/DDBJ databases">
        <title>Whole genome shotgun sequence of Rugosimonospora africana NBRC 104875.</title>
        <authorList>
            <person name="Komaki H."/>
            <person name="Tamura T."/>
        </authorList>
    </citation>
    <scope>NUCLEOTIDE SEQUENCE</scope>
    <source>
        <strain evidence="13">NBRC 104875</strain>
    </source>
</reference>
<feature type="signal peptide" evidence="11">
    <location>
        <begin position="1"/>
        <end position="43"/>
    </location>
</feature>
<dbReference type="InterPro" id="IPR011050">
    <property type="entry name" value="Pectin_lyase_fold/virulence"/>
</dbReference>
<dbReference type="InterPro" id="IPR001919">
    <property type="entry name" value="CBD2"/>
</dbReference>
<sequence length="430" mass="44519">MLSNGRILTRRLFTRKPLTRRLLTRRRRIALLGGALAASTALAAAAVTTVSAQAAAAGCRVAYSVTSQWPGGFTGSLAITNLGDPLTAWTLKFSFTAGQQVTSGWNGTFSQSGSAVTVTDAGYNGALGTGASTSAGFNATWTSANPAPASFTLNGVACTGNPTTITPTPTGTRTSAPSPTPTRTSPTPTPTRTTAPPTGGNPPAWPTATGSVTVTATIKVSGTYDGQLRRYTASGLGGGDQDEDQQPVFDLPSGGTLQNVIIGAPGVDGIHCEATCTLRNVWWEDVGEDAATLKGSSSSQTMTIDGGGARHADDKVFQHNGPGTFIIRNFQVSDFGKLYRSCGNCSSQYKRSVQIQNVWVTSPGSAIAGINTNYGDSARFSGITIIGDSSRKISICDKYTGNDDGDEPVKTGSGADSTYCLYSSSDITYR</sequence>
<comment type="caution">
    <text evidence="13">The sequence shown here is derived from an EMBL/GenBank/DDBJ whole genome shotgun (WGS) entry which is preliminary data.</text>
</comment>
<dbReference type="InterPro" id="IPR008965">
    <property type="entry name" value="CBM2/CBM3_carb-bd_dom_sf"/>
</dbReference>
<protein>
    <recommendedName>
        <fullName evidence="5">pectate lyase</fullName>
        <ecNumber evidence="5">4.2.2.2</ecNumber>
    </recommendedName>
</protein>